<name>A0ABT5ZII3_9ACTN</name>
<evidence type="ECO:0000313" key="4">
    <source>
        <dbReference type="Proteomes" id="UP001216579"/>
    </source>
</evidence>
<dbReference type="PROSITE" id="PS51257">
    <property type="entry name" value="PROKAR_LIPOPROTEIN"/>
    <property type="match status" value="1"/>
</dbReference>
<evidence type="ECO:0000313" key="3">
    <source>
        <dbReference type="EMBL" id="MDF3289627.1"/>
    </source>
</evidence>
<dbReference type="Proteomes" id="UP001216579">
    <property type="component" value="Unassembled WGS sequence"/>
</dbReference>
<feature type="chain" id="PRO_5046706240" description="Lipoprotein" evidence="2">
    <location>
        <begin position="26"/>
        <end position="158"/>
    </location>
</feature>
<gene>
    <name evidence="3" type="ORF">P3G67_10315</name>
</gene>
<feature type="compositionally biased region" description="Low complexity" evidence="1">
    <location>
        <begin position="71"/>
        <end position="82"/>
    </location>
</feature>
<evidence type="ECO:0000256" key="2">
    <source>
        <dbReference type="SAM" id="SignalP"/>
    </source>
</evidence>
<keyword evidence="2" id="KW-0732">Signal</keyword>
<proteinExistence type="predicted"/>
<feature type="compositionally biased region" description="Low complexity" evidence="1">
    <location>
        <begin position="40"/>
        <end position="56"/>
    </location>
</feature>
<accession>A0ABT5ZII3</accession>
<feature type="signal peptide" evidence="2">
    <location>
        <begin position="1"/>
        <end position="25"/>
    </location>
</feature>
<comment type="caution">
    <text evidence="3">The sequence shown here is derived from an EMBL/GenBank/DDBJ whole genome shotgun (WGS) entry which is preliminary data.</text>
</comment>
<dbReference type="EMBL" id="JARJBC010000005">
    <property type="protein sequence ID" value="MDF3289627.1"/>
    <property type="molecule type" value="Genomic_DNA"/>
</dbReference>
<evidence type="ECO:0000256" key="1">
    <source>
        <dbReference type="SAM" id="MobiDB-lite"/>
    </source>
</evidence>
<evidence type="ECO:0008006" key="5">
    <source>
        <dbReference type="Google" id="ProtNLM"/>
    </source>
</evidence>
<dbReference type="RefSeq" id="WP_276093155.1">
    <property type="nucleotide sequence ID" value="NZ_JARJBC010000005.1"/>
</dbReference>
<keyword evidence="4" id="KW-1185">Reference proteome</keyword>
<sequence>MRRSRTPVRLLLLGVLPGLLCGCMAVPSPSRSTDAANPFGPSAGAGAAGSASAPPGEGTFPAALPFARITAPAAPSHSRPAAVQHLDAPAGLPAQSPRSESPRQPVPQQPVPHHLRQNRAPVQARPPVNVPPGMCDQAEWSGQLPSGLGSSCRQMFGR</sequence>
<feature type="compositionally biased region" description="Low complexity" evidence="1">
    <location>
        <begin position="93"/>
        <end position="103"/>
    </location>
</feature>
<reference evidence="3 4" key="1">
    <citation type="submission" date="2023-03" db="EMBL/GenBank/DDBJ databases">
        <title>Draft genome sequence of Streptomyces sp. RB6PN23 isolated from peat swamp forest in Thailand.</title>
        <authorList>
            <person name="Klaysubun C."/>
            <person name="Duangmal K."/>
        </authorList>
    </citation>
    <scope>NUCLEOTIDE SEQUENCE [LARGE SCALE GENOMIC DNA]</scope>
    <source>
        <strain evidence="3 4">RB6PN23</strain>
    </source>
</reference>
<protein>
    <recommendedName>
        <fullName evidence="5">Lipoprotein</fullName>
    </recommendedName>
</protein>
<feature type="region of interest" description="Disordered" evidence="1">
    <location>
        <begin position="30"/>
        <end position="126"/>
    </location>
</feature>
<organism evidence="3 4">
    <name type="scientific">Streptomyces silvisoli</name>
    <dbReference type="NCBI Taxonomy" id="3034235"/>
    <lineage>
        <taxon>Bacteria</taxon>
        <taxon>Bacillati</taxon>
        <taxon>Actinomycetota</taxon>
        <taxon>Actinomycetes</taxon>
        <taxon>Kitasatosporales</taxon>
        <taxon>Streptomycetaceae</taxon>
        <taxon>Streptomyces</taxon>
    </lineage>
</organism>